<evidence type="ECO:0000313" key="1">
    <source>
        <dbReference type="EMBL" id="CAG9537155.1"/>
    </source>
</evidence>
<proteinExistence type="predicted"/>
<dbReference type="OrthoDB" id="5847693at2759"/>
<protein>
    <submittedName>
        <fullName evidence="1">Uncharacterized protein</fullName>
    </submittedName>
</protein>
<sequence length="165" mass="19272">MSCLKENALLAVRNHDITPENYKNETSALATIKSFKADNLTKSTKSKKVPELKEEIENLESQTYFAIKITEIANGIFYRKPKLRMERLRKSTAYFKFPRTGYPTTKMLILVQNRETFNHIPTTLNPKRFWEEINPQSEELVEELEPGISKATEMIKKELYEMANH</sequence>
<accession>A0A8J2MR38</accession>
<keyword evidence="2" id="KW-1185">Reference proteome</keyword>
<dbReference type="AlphaFoldDB" id="A0A8J2MR38"/>
<comment type="caution">
    <text evidence="1">The sequence shown here is derived from an EMBL/GenBank/DDBJ whole genome shotgun (WGS) entry which is preliminary data.</text>
</comment>
<dbReference type="EMBL" id="CAKAEH010001522">
    <property type="protein sequence ID" value="CAG9537155.1"/>
    <property type="molecule type" value="Genomic_DNA"/>
</dbReference>
<name>A0A8J2MR38_9BILA</name>
<dbReference type="Proteomes" id="UP000746747">
    <property type="component" value="Unassembled WGS sequence"/>
</dbReference>
<evidence type="ECO:0000313" key="2">
    <source>
        <dbReference type="Proteomes" id="UP000746747"/>
    </source>
</evidence>
<gene>
    <name evidence="1" type="ORF">CJOHNSTONI_LOCUS7004</name>
</gene>
<reference evidence="1" key="1">
    <citation type="submission" date="2021-09" db="EMBL/GenBank/DDBJ databases">
        <authorList>
            <consortium name="Pathogen Informatics"/>
        </authorList>
    </citation>
    <scope>NUCLEOTIDE SEQUENCE</scope>
</reference>
<organism evidence="1 2">
    <name type="scientific">Cercopithifilaria johnstoni</name>
    <dbReference type="NCBI Taxonomy" id="2874296"/>
    <lineage>
        <taxon>Eukaryota</taxon>
        <taxon>Metazoa</taxon>
        <taxon>Ecdysozoa</taxon>
        <taxon>Nematoda</taxon>
        <taxon>Chromadorea</taxon>
        <taxon>Rhabditida</taxon>
        <taxon>Spirurina</taxon>
        <taxon>Spiruromorpha</taxon>
        <taxon>Filarioidea</taxon>
        <taxon>Onchocercidae</taxon>
        <taxon>Cercopithifilaria</taxon>
    </lineage>
</organism>